<proteinExistence type="predicted"/>
<comment type="caution">
    <text evidence="1">The sequence shown here is derived from an EMBL/GenBank/DDBJ whole genome shotgun (WGS) entry which is preliminary data.</text>
</comment>
<accession>A0A117NHI8</accession>
<sequence length="52" mass="5839">MLLVLTAMNMHLLHQRLNLVNKKSQLLEPLLSRGLLELCEGEPGLMDLGLDN</sequence>
<name>A0A117NHI8_PICGL</name>
<dbReference type="AlphaFoldDB" id="A0A117NHI8"/>
<protein>
    <submittedName>
        <fullName evidence="1">Uncharacterized protein</fullName>
    </submittedName>
</protein>
<evidence type="ECO:0000313" key="1">
    <source>
        <dbReference type="EMBL" id="KUM48455.1"/>
    </source>
</evidence>
<dbReference type="EMBL" id="LKAM01000005">
    <property type="protein sequence ID" value="KUM48455.1"/>
    <property type="molecule type" value="Genomic_DNA"/>
</dbReference>
<organism evidence="1">
    <name type="scientific">Picea glauca</name>
    <name type="common">White spruce</name>
    <name type="synonym">Pinus glauca</name>
    <dbReference type="NCBI Taxonomy" id="3330"/>
    <lineage>
        <taxon>Eukaryota</taxon>
        <taxon>Viridiplantae</taxon>
        <taxon>Streptophyta</taxon>
        <taxon>Embryophyta</taxon>
        <taxon>Tracheophyta</taxon>
        <taxon>Spermatophyta</taxon>
        <taxon>Pinopsida</taxon>
        <taxon>Pinidae</taxon>
        <taxon>Conifers I</taxon>
        <taxon>Pinales</taxon>
        <taxon>Pinaceae</taxon>
        <taxon>Picea</taxon>
    </lineage>
</organism>
<geneLocation type="mitochondrion" evidence="1"/>
<gene>
    <name evidence="1" type="ORF">ABT39_MTgene4470</name>
</gene>
<keyword evidence="1" id="KW-0496">Mitochondrion</keyword>
<reference evidence="1" key="1">
    <citation type="journal article" date="2015" name="Genome Biol. Evol.">
        <title>Organellar Genomes of White Spruce (Picea glauca): Assembly and Annotation.</title>
        <authorList>
            <person name="Jackman S.D."/>
            <person name="Warren R.L."/>
            <person name="Gibb E.A."/>
            <person name="Vandervalk B.P."/>
            <person name="Mohamadi H."/>
            <person name="Chu J."/>
            <person name="Raymond A."/>
            <person name="Pleasance S."/>
            <person name="Coope R."/>
            <person name="Wildung M.R."/>
            <person name="Ritland C.E."/>
            <person name="Bousquet J."/>
            <person name="Jones S.J."/>
            <person name="Bohlmann J."/>
            <person name="Birol I."/>
        </authorList>
    </citation>
    <scope>NUCLEOTIDE SEQUENCE [LARGE SCALE GENOMIC DNA]</scope>
    <source>
        <tissue evidence="1">Flushing bud</tissue>
    </source>
</reference>